<comment type="caution">
    <text evidence="1">The sequence shown here is derived from an EMBL/GenBank/DDBJ whole genome shotgun (WGS) entry which is preliminary data.</text>
</comment>
<evidence type="ECO:0000313" key="2">
    <source>
        <dbReference type="Proteomes" id="UP000824120"/>
    </source>
</evidence>
<protein>
    <submittedName>
        <fullName evidence="1">Uncharacterized protein</fullName>
    </submittedName>
</protein>
<reference evidence="1 2" key="1">
    <citation type="submission" date="2020-09" db="EMBL/GenBank/DDBJ databases">
        <title>De no assembly of potato wild relative species, Solanum commersonii.</title>
        <authorList>
            <person name="Cho K."/>
        </authorList>
    </citation>
    <scope>NUCLEOTIDE SEQUENCE [LARGE SCALE GENOMIC DNA]</scope>
    <source>
        <strain evidence="1">LZ3.2</strain>
        <tissue evidence="1">Leaf</tissue>
    </source>
</reference>
<dbReference type="AlphaFoldDB" id="A0A9J6B7X3"/>
<dbReference type="EMBL" id="JACXVP010000001">
    <property type="protein sequence ID" value="KAG5632808.1"/>
    <property type="molecule type" value="Genomic_DNA"/>
</dbReference>
<name>A0A9J6B7X3_SOLCO</name>
<sequence length="68" mass="7787">MKHIMTEANSVANILAEYGRKTMDPNMPMNKWFVFEESPSFTLKALEGDANETISFRSIPFCMDEPII</sequence>
<accession>A0A9J6B7X3</accession>
<organism evidence="1 2">
    <name type="scientific">Solanum commersonii</name>
    <name type="common">Commerson's wild potato</name>
    <name type="synonym">Commerson's nightshade</name>
    <dbReference type="NCBI Taxonomy" id="4109"/>
    <lineage>
        <taxon>Eukaryota</taxon>
        <taxon>Viridiplantae</taxon>
        <taxon>Streptophyta</taxon>
        <taxon>Embryophyta</taxon>
        <taxon>Tracheophyta</taxon>
        <taxon>Spermatophyta</taxon>
        <taxon>Magnoliopsida</taxon>
        <taxon>eudicotyledons</taxon>
        <taxon>Gunneridae</taxon>
        <taxon>Pentapetalae</taxon>
        <taxon>asterids</taxon>
        <taxon>lamiids</taxon>
        <taxon>Solanales</taxon>
        <taxon>Solanaceae</taxon>
        <taxon>Solanoideae</taxon>
        <taxon>Solaneae</taxon>
        <taxon>Solanum</taxon>
    </lineage>
</organism>
<keyword evidence="2" id="KW-1185">Reference proteome</keyword>
<evidence type="ECO:0000313" key="1">
    <source>
        <dbReference type="EMBL" id="KAG5632808.1"/>
    </source>
</evidence>
<proteinExistence type="predicted"/>
<gene>
    <name evidence="1" type="ORF">H5410_004525</name>
</gene>
<dbReference type="Proteomes" id="UP000824120">
    <property type="component" value="Chromosome 1"/>
</dbReference>